<evidence type="ECO:0000256" key="1">
    <source>
        <dbReference type="SAM" id="MobiDB-lite"/>
    </source>
</evidence>
<proteinExistence type="predicted"/>
<gene>
    <name evidence="3" type="primary">LOC105167384</name>
</gene>
<dbReference type="AlphaFoldDB" id="A0A6I9TJF4"/>
<dbReference type="RefSeq" id="XP_011085378.1">
    <property type="nucleotide sequence ID" value="XM_011087076.2"/>
</dbReference>
<accession>A0A6I9TJF4</accession>
<evidence type="ECO:0000313" key="3">
    <source>
        <dbReference type="RefSeq" id="XP_011085378.1"/>
    </source>
</evidence>
<evidence type="ECO:0000313" key="2">
    <source>
        <dbReference type="Proteomes" id="UP000504604"/>
    </source>
</evidence>
<feature type="compositionally biased region" description="Polar residues" evidence="1">
    <location>
        <begin position="77"/>
        <end position="95"/>
    </location>
</feature>
<reference evidence="3" key="1">
    <citation type="submission" date="2025-08" db="UniProtKB">
        <authorList>
            <consortium name="RefSeq"/>
        </authorList>
    </citation>
    <scope>IDENTIFICATION</scope>
</reference>
<feature type="compositionally biased region" description="Polar residues" evidence="1">
    <location>
        <begin position="210"/>
        <end position="221"/>
    </location>
</feature>
<dbReference type="Proteomes" id="UP000504604">
    <property type="component" value="Linkage group LG8"/>
</dbReference>
<protein>
    <submittedName>
        <fullName evidence="3">Uncharacterized protein LOC105167384</fullName>
    </submittedName>
</protein>
<feature type="compositionally biased region" description="Polar residues" evidence="1">
    <location>
        <begin position="23"/>
        <end position="48"/>
    </location>
</feature>
<dbReference type="KEGG" id="sind:105167384"/>
<dbReference type="InParanoid" id="A0A6I9TJF4"/>
<dbReference type="OrthoDB" id="1937549at2759"/>
<dbReference type="FunCoup" id="A0A6I9TJF4">
    <property type="interactions" value="527"/>
</dbReference>
<organism evidence="2 3">
    <name type="scientific">Sesamum indicum</name>
    <name type="common">Oriental sesame</name>
    <name type="synonym">Sesamum orientale</name>
    <dbReference type="NCBI Taxonomy" id="4182"/>
    <lineage>
        <taxon>Eukaryota</taxon>
        <taxon>Viridiplantae</taxon>
        <taxon>Streptophyta</taxon>
        <taxon>Embryophyta</taxon>
        <taxon>Tracheophyta</taxon>
        <taxon>Spermatophyta</taxon>
        <taxon>Magnoliopsida</taxon>
        <taxon>eudicotyledons</taxon>
        <taxon>Gunneridae</taxon>
        <taxon>Pentapetalae</taxon>
        <taxon>asterids</taxon>
        <taxon>lamiids</taxon>
        <taxon>Lamiales</taxon>
        <taxon>Pedaliaceae</taxon>
        <taxon>Sesamum</taxon>
    </lineage>
</organism>
<keyword evidence="2" id="KW-1185">Reference proteome</keyword>
<dbReference type="Gramene" id="SIN_1019729.t">
    <property type="protein sequence ID" value="SIN_1019729.t.cds1"/>
    <property type="gene ID" value="SIN_1019729"/>
</dbReference>
<name>A0A6I9TJF4_SESIN</name>
<sequence length="221" mass="23706">MARSNKYTSLNFNGIFEKKLNEKNQPSTNNSSAKSFANQSNTVLSNSRIHGHMLVLSRPAPKPISVPRKPENKDKCSSVSSTLPPDQPQTGSRSDCISLRPQGRTGSGPVLNSSPSPSPVSPSPASVKCDRFVPPHLRPGFVGREENPGSELAKGGSGSFKVKPEFRGHRSGQVQDPGHYGLVTIDRRPKSGGGYEPITRDHELLDLTRPGSTGTRPSSSV</sequence>
<feature type="region of interest" description="Disordered" evidence="1">
    <location>
        <begin position="20"/>
        <end position="221"/>
    </location>
</feature>
<dbReference type="GeneID" id="105167384"/>